<reference evidence="1" key="1">
    <citation type="journal article" date="2014" name="Int. J. Syst. Evol. Microbiol.">
        <title>Complete genome sequence of Corynebacterium casei LMG S-19264T (=DSM 44701T), isolated from a smear-ripened cheese.</title>
        <authorList>
            <consortium name="US DOE Joint Genome Institute (JGI-PGF)"/>
            <person name="Walter F."/>
            <person name="Albersmeier A."/>
            <person name="Kalinowski J."/>
            <person name="Ruckert C."/>
        </authorList>
    </citation>
    <scope>NUCLEOTIDE SEQUENCE</scope>
    <source>
        <strain evidence="1">CGMCC 4.7201</strain>
    </source>
</reference>
<protein>
    <recommendedName>
        <fullName evidence="3">Restriction endonuclease</fullName>
    </recommendedName>
</protein>
<gene>
    <name evidence="1" type="ORF">GCM10012280_21280</name>
</gene>
<comment type="caution">
    <text evidence="1">The sequence shown here is derived from an EMBL/GenBank/DDBJ whole genome shotgun (WGS) entry which is preliminary data.</text>
</comment>
<evidence type="ECO:0000313" key="1">
    <source>
        <dbReference type="EMBL" id="GGO86060.1"/>
    </source>
</evidence>
<evidence type="ECO:0008006" key="3">
    <source>
        <dbReference type="Google" id="ProtNLM"/>
    </source>
</evidence>
<accession>A0A917ZL03</accession>
<evidence type="ECO:0000313" key="2">
    <source>
        <dbReference type="Proteomes" id="UP000641932"/>
    </source>
</evidence>
<dbReference type="Proteomes" id="UP000641932">
    <property type="component" value="Unassembled WGS sequence"/>
</dbReference>
<organism evidence="1 2">
    <name type="scientific">Wenjunlia tyrosinilytica</name>
    <dbReference type="NCBI Taxonomy" id="1544741"/>
    <lineage>
        <taxon>Bacteria</taxon>
        <taxon>Bacillati</taxon>
        <taxon>Actinomycetota</taxon>
        <taxon>Actinomycetes</taxon>
        <taxon>Kitasatosporales</taxon>
        <taxon>Streptomycetaceae</taxon>
        <taxon>Wenjunlia</taxon>
    </lineage>
</organism>
<dbReference type="EMBL" id="BMMS01000008">
    <property type="protein sequence ID" value="GGO86060.1"/>
    <property type="molecule type" value="Genomic_DNA"/>
</dbReference>
<reference evidence="1" key="2">
    <citation type="submission" date="2020-09" db="EMBL/GenBank/DDBJ databases">
        <authorList>
            <person name="Sun Q."/>
            <person name="Zhou Y."/>
        </authorList>
    </citation>
    <scope>NUCLEOTIDE SEQUENCE</scope>
    <source>
        <strain evidence="1">CGMCC 4.7201</strain>
    </source>
</reference>
<name>A0A917ZL03_9ACTN</name>
<dbReference type="RefSeq" id="WP_189131340.1">
    <property type="nucleotide sequence ID" value="NZ_BMMS01000008.1"/>
</dbReference>
<dbReference type="AlphaFoldDB" id="A0A917ZL03"/>
<sequence length="203" mass="23085">MATTEVVLLESRALRASMSERTEALDKVKALVLLPDGLHVTSRMVAEYFEVPELTIRNLVARHRDELEEAGYTLLKGAELQDFLSLNMSLRRVPGRGLAVFPRRAVLNVGMLLRDSEVARRVRRYLLDSEERRPGSIDAHVEEVATRAAERYCGSVIGTQLAEMRAMIEAQTRVVCAMSVRLADVQQDVVELKRSQRRRRKRQ</sequence>
<proteinExistence type="predicted"/>
<keyword evidence="2" id="KW-1185">Reference proteome</keyword>